<dbReference type="Proteomes" id="UP001465976">
    <property type="component" value="Unassembled WGS sequence"/>
</dbReference>
<evidence type="ECO:0000313" key="3">
    <source>
        <dbReference type="Proteomes" id="UP001465976"/>
    </source>
</evidence>
<feature type="compositionally biased region" description="Polar residues" evidence="1">
    <location>
        <begin position="1"/>
        <end position="11"/>
    </location>
</feature>
<reference evidence="2 3" key="1">
    <citation type="submission" date="2024-02" db="EMBL/GenBank/DDBJ databases">
        <title>A draft genome for the cacao thread blight pathogen Marasmius crinis-equi.</title>
        <authorList>
            <person name="Cohen S.P."/>
            <person name="Baruah I.K."/>
            <person name="Amoako-Attah I."/>
            <person name="Bukari Y."/>
            <person name="Meinhardt L.W."/>
            <person name="Bailey B.A."/>
        </authorList>
    </citation>
    <scope>NUCLEOTIDE SEQUENCE [LARGE SCALE GENOMIC DNA]</scope>
    <source>
        <strain evidence="2 3">GH-76</strain>
    </source>
</reference>
<gene>
    <name evidence="2" type="ORF">V5O48_009384</name>
</gene>
<feature type="region of interest" description="Disordered" evidence="1">
    <location>
        <begin position="1"/>
        <end position="84"/>
    </location>
</feature>
<feature type="compositionally biased region" description="Basic and acidic residues" evidence="1">
    <location>
        <begin position="55"/>
        <end position="64"/>
    </location>
</feature>
<accession>A0ABR3FBZ3</accession>
<comment type="caution">
    <text evidence="2">The sequence shown here is derived from an EMBL/GenBank/DDBJ whole genome shotgun (WGS) entry which is preliminary data.</text>
</comment>
<organism evidence="2 3">
    <name type="scientific">Marasmius crinis-equi</name>
    <dbReference type="NCBI Taxonomy" id="585013"/>
    <lineage>
        <taxon>Eukaryota</taxon>
        <taxon>Fungi</taxon>
        <taxon>Dikarya</taxon>
        <taxon>Basidiomycota</taxon>
        <taxon>Agaricomycotina</taxon>
        <taxon>Agaricomycetes</taxon>
        <taxon>Agaricomycetidae</taxon>
        <taxon>Agaricales</taxon>
        <taxon>Marasmiineae</taxon>
        <taxon>Marasmiaceae</taxon>
        <taxon>Marasmius</taxon>
    </lineage>
</organism>
<keyword evidence="3" id="KW-1185">Reference proteome</keyword>
<evidence type="ECO:0000256" key="1">
    <source>
        <dbReference type="SAM" id="MobiDB-lite"/>
    </source>
</evidence>
<sequence length="84" mass="9430">MQAPESPTENPNAALEYPDSDNASILSAPSPPPQPVDPRPPSPPTVYLHPPPRPDAQERQDRRNAWVTKPNYGGWGDDKMRYLW</sequence>
<name>A0ABR3FBZ3_9AGAR</name>
<protein>
    <submittedName>
        <fullName evidence="2">Uncharacterized protein</fullName>
    </submittedName>
</protein>
<evidence type="ECO:0000313" key="2">
    <source>
        <dbReference type="EMBL" id="KAL0572580.1"/>
    </source>
</evidence>
<feature type="compositionally biased region" description="Pro residues" evidence="1">
    <location>
        <begin position="29"/>
        <end position="54"/>
    </location>
</feature>
<proteinExistence type="predicted"/>
<dbReference type="EMBL" id="JBAHYK010000612">
    <property type="protein sequence ID" value="KAL0572580.1"/>
    <property type="molecule type" value="Genomic_DNA"/>
</dbReference>